<gene>
    <name evidence="7" type="primary">TMEM165_1</name>
    <name evidence="7" type="ORF">g.144752</name>
</gene>
<feature type="transmembrane region" description="Helical" evidence="6">
    <location>
        <begin position="109"/>
        <end position="128"/>
    </location>
</feature>
<keyword evidence="3 6" id="KW-0812">Transmembrane</keyword>
<evidence type="ECO:0000256" key="4">
    <source>
        <dbReference type="ARBA" id="ARBA00022989"/>
    </source>
</evidence>
<evidence type="ECO:0000313" key="7">
    <source>
        <dbReference type="EMBL" id="MBY19999.1"/>
    </source>
</evidence>
<dbReference type="Pfam" id="PF01169">
    <property type="entry name" value="GDT1"/>
    <property type="match status" value="1"/>
</dbReference>
<proteinExistence type="inferred from homology"/>
<dbReference type="GO" id="GO:0032468">
    <property type="term" value="P:Golgi calcium ion homeostasis"/>
    <property type="evidence" value="ECO:0007669"/>
    <property type="project" value="TreeGrafter"/>
</dbReference>
<dbReference type="PANTHER" id="PTHR12608">
    <property type="entry name" value="TRANSMEMBRANE PROTEIN HTP-1 RELATED"/>
    <property type="match status" value="1"/>
</dbReference>
<comment type="similarity">
    <text evidence="2 6">Belongs to the GDT1 family.</text>
</comment>
<sequence length="135" mass="14477">MPSVVETINVTVDNSTDLKDADIEQQAPKRCRLRFGSKSLLIVSKTLIQAFTMTFLAEWGDRSQLATIILAAREDAYGVALGGVLGHSLCTGLAVIGGRFIAQKISVRTVTIVGGVVFIMFAVTALMFDPNEGET</sequence>
<reference evidence="7" key="1">
    <citation type="submission" date="2018-04" db="EMBL/GenBank/DDBJ databases">
        <title>Transcriptome of Schizaphis graminum biotype I.</title>
        <authorList>
            <person name="Scully E.D."/>
            <person name="Geib S.M."/>
            <person name="Palmer N.A."/>
            <person name="Koch K."/>
            <person name="Bradshaw J."/>
            <person name="Heng-Moss T."/>
            <person name="Sarath G."/>
        </authorList>
    </citation>
    <scope>NUCLEOTIDE SEQUENCE</scope>
</reference>
<evidence type="ECO:0000256" key="1">
    <source>
        <dbReference type="ARBA" id="ARBA00004141"/>
    </source>
</evidence>
<organism evidence="7">
    <name type="scientific">Schizaphis graminum</name>
    <name type="common">Green bug aphid</name>
    <dbReference type="NCBI Taxonomy" id="13262"/>
    <lineage>
        <taxon>Eukaryota</taxon>
        <taxon>Metazoa</taxon>
        <taxon>Ecdysozoa</taxon>
        <taxon>Arthropoda</taxon>
        <taxon>Hexapoda</taxon>
        <taxon>Insecta</taxon>
        <taxon>Pterygota</taxon>
        <taxon>Neoptera</taxon>
        <taxon>Paraneoptera</taxon>
        <taxon>Hemiptera</taxon>
        <taxon>Sternorrhyncha</taxon>
        <taxon>Aphidomorpha</taxon>
        <taxon>Aphidoidea</taxon>
        <taxon>Aphididae</taxon>
        <taxon>Aphidini</taxon>
        <taxon>Schizaphis</taxon>
    </lineage>
</organism>
<feature type="transmembrane region" description="Helical" evidence="6">
    <location>
        <begin position="77"/>
        <end position="97"/>
    </location>
</feature>
<dbReference type="EMBL" id="GGMR01007380">
    <property type="protein sequence ID" value="MBY19999.1"/>
    <property type="molecule type" value="Transcribed_RNA"/>
</dbReference>
<comment type="subcellular location">
    <subcellularLocation>
        <location evidence="1 6">Membrane</location>
        <topology evidence="1 6">Multi-pass membrane protein</topology>
    </subcellularLocation>
</comment>
<feature type="transmembrane region" description="Helical" evidence="6">
    <location>
        <begin position="39"/>
        <end position="57"/>
    </location>
</feature>
<name>A0A2S2NS57_SCHGA</name>
<dbReference type="GO" id="GO:0032472">
    <property type="term" value="P:Golgi calcium ion transport"/>
    <property type="evidence" value="ECO:0007669"/>
    <property type="project" value="TreeGrafter"/>
</dbReference>
<dbReference type="GO" id="GO:0005794">
    <property type="term" value="C:Golgi apparatus"/>
    <property type="evidence" value="ECO:0007669"/>
    <property type="project" value="TreeGrafter"/>
</dbReference>
<evidence type="ECO:0000256" key="5">
    <source>
        <dbReference type="ARBA" id="ARBA00023136"/>
    </source>
</evidence>
<evidence type="ECO:0000256" key="6">
    <source>
        <dbReference type="RuleBase" id="RU365102"/>
    </source>
</evidence>
<accession>A0A2S2NS57</accession>
<evidence type="ECO:0000256" key="2">
    <source>
        <dbReference type="ARBA" id="ARBA00009190"/>
    </source>
</evidence>
<dbReference type="GO" id="GO:0015085">
    <property type="term" value="F:calcium ion transmembrane transporter activity"/>
    <property type="evidence" value="ECO:0007669"/>
    <property type="project" value="TreeGrafter"/>
</dbReference>
<protein>
    <recommendedName>
        <fullName evidence="6">GDT1 family protein</fullName>
    </recommendedName>
</protein>
<dbReference type="AlphaFoldDB" id="A0A2S2NS57"/>
<dbReference type="InterPro" id="IPR001727">
    <property type="entry name" value="GDT1-like"/>
</dbReference>
<dbReference type="GO" id="GO:0005384">
    <property type="term" value="F:manganese ion transmembrane transporter activity"/>
    <property type="evidence" value="ECO:0007669"/>
    <property type="project" value="TreeGrafter"/>
</dbReference>
<dbReference type="GO" id="GO:0016020">
    <property type="term" value="C:membrane"/>
    <property type="evidence" value="ECO:0007669"/>
    <property type="project" value="UniProtKB-SubCell"/>
</dbReference>
<keyword evidence="4 6" id="KW-1133">Transmembrane helix</keyword>
<comment type="caution">
    <text evidence="6">Lacks conserved residue(s) required for the propagation of feature annotation.</text>
</comment>
<evidence type="ECO:0000256" key="3">
    <source>
        <dbReference type="ARBA" id="ARBA00022692"/>
    </source>
</evidence>
<keyword evidence="5 6" id="KW-0472">Membrane</keyword>
<dbReference type="PANTHER" id="PTHR12608:SF1">
    <property type="entry name" value="TRANSMEMBRANE PROTEIN 165"/>
    <property type="match status" value="1"/>
</dbReference>